<keyword evidence="6 7" id="KW-0472">Membrane</keyword>
<keyword evidence="3" id="KW-1003">Cell membrane</keyword>
<dbReference type="CDD" id="cd06261">
    <property type="entry name" value="TM_PBP2"/>
    <property type="match status" value="1"/>
</dbReference>
<feature type="transmembrane region" description="Helical" evidence="7">
    <location>
        <begin position="158"/>
        <end position="183"/>
    </location>
</feature>
<feature type="transmembrane region" description="Helical" evidence="7">
    <location>
        <begin position="81"/>
        <end position="102"/>
    </location>
</feature>
<evidence type="ECO:0000259" key="8">
    <source>
        <dbReference type="PROSITE" id="PS50928"/>
    </source>
</evidence>
<organism evidence="9 10">
    <name type="scientific">Candidatus Scatomorpha pullistercoris</name>
    <dbReference type="NCBI Taxonomy" id="2840929"/>
    <lineage>
        <taxon>Bacteria</taxon>
        <taxon>Bacillati</taxon>
        <taxon>Bacillota</taxon>
        <taxon>Clostridia</taxon>
        <taxon>Eubacteriales</taxon>
        <taxon>Candidatus Scatomorpha</taxon>
    </lineage>
</organism>
<dbReference type="InterPro" id="IPR035906">
    <property type="entry name" value="MetI-like_sf"/>
</dbReference>
<evidence type="ECO:0000313" key="10">
    <source>
        <dbReference type="Proteomes" id="UP000886876"/>
    </source>
</evidence>
<dbReference type="SUPFAM" id="SSF161098">
    <property type="entry name" value="MetI-like"/>
    <property type="match status" value="1"/>
</dbReference>
<dbReference type="PROSITE" id="PS50928">
    <property type="entry name" value="ABC_TM1"/>
    <property type="match status" value="1"/>
</dbReference>
<name>A0A9D1G634_9FIRM</name>
<feature type="domain" description="ABC transmembrane type-1" evidence="8">
    <location>
        <begin position="46"/>
        <end position="238"/>
    </location>
</feature>
<reference evidence="9" key="2">
    <citation type="journal article" date="2021" name="PeerJ">
        <title>Extensive microbial diversity within the chicken gut microbiome revealed by metagenomics and culture.</title>
        <authorList>
            <person name="Gilroy R."/>
            <person name="Ravi A."/>
            <person name="Getino M."/>
            <person name="Pursley I."/>
            <person name="Horton D.L."/>
            <person name="Alikhan N.F."/>
            <person name="Baker D."/>
            <person name="Gharbi K."/>
            <person name="Hall N."/>
            <person name="Watson M."/>
            <person name="Adriaenssens E.M."/>
            <person name="Foster-Nyarko E."/>
            <person name="Jarju S."/>
            <person name="Secka A."/>
            <person name="Antonio M."/>
            <person name="Oren A."/>
            <person name="Chaudhuri R.R."/>
            <person name="La Ragione R."/>
            <person name="Hildebrand F."/>
            <person name="Pallen M.J."/>
        </authorList>
    </citation>
    <scope>NUCLEOTIDE SEQUENCE</scope>
    <source>
        <strain evidence="9">ChiHecec3B27-6122</strain>
    </source>
</reference>
<evidence type="ECO:0000256" key="4">
    <source>
        <dbReference type="ARBA" id="ARBA00022692"/>
    </source>
</evidence>
<dbReference type="Proteomes" id="UP000886876">
    <property type="component" value="Unassembled WGS sequence"/>
</dbReference>
<dbReference type="InterPro" id="IPR000515">
    <property type="entry name" value="MetI-like"/>
</dbReference>
<keyword evidence="4 7" id="KW-0812">Transmembrane</keyword>
<dbReference type="PANTHER" id="PTHR43744">
    <property type="entry name" value="ABC TRANSPORTER PERMEASE PROTEIN MG189-RELATED-RELATED"/>
    <property type="match status" value="1"/>
</dbReference>
<keyword evidence="2 7" id="KW-0813">Transport</keyword>
<dbReference type="Pfam" id="PF00528">
    <property type="entry name" value="BPD_transp_1"/>
    <property type="match status" value="1"/>
</dbReference>
<feature type="transmembrane region" description="Helical" evidence="7">
    <location>
        <begin position="42"/>
        <end position="69"/>
    </location>
</feature>
<evidence type="ECO:0000256" key="1">
    <source>
        <dbReference type="ARBA" id="ARBA00004651"/>
    </source>
</evidence>
<feature type="transmembrane region" description="Helical" evidence="7">
    <location>
        <begin position="217"/>
        <end position="238"/>
    </location>
</feature>
<reference evidence="9" key="1">
    <citation type="submission" date="2020-10" db="EMBL/GenBank/DDBJ databases">
        <authorList>
            <person name="Gilroy R."/>
        </authorList>
    </citation>
    <scope>NUCLEOTIDE SEQUENCE</scope>
    <source>
        <strain evidence="9">ChiHecec3B27-6122</strain>
    </source>
</reference>
<dbReference type="GO" id="GO:0005886">
    <property type="term" value="C:plasma membrane"/>
    <property type="evidence" value="ECO:0007669"/>
    <property type="project" value="UniProtKB-SubCell"/>
</dbReference>
<evidence type="ECO:0000256" key="5">
    <source>
        <dbReference type="ARBA" id="ARBA00022989"/>
    </source>
</evidence>
<evidence type="ECO:0000256" key="6">
    <source>
        <dbReference type="ARBA" id="ARBA00023136"/>
    </source>
</evidence>
<evidence type="ECO:0000256" key="2">
    <source>
        <dbReference type="ARBA" id="ARBA00022448"/>
    </source>
</evidence>
<evidence type="ECO:0000256" key="7">
    <source>
        <dbReference type="RuleBase" id="RU363032"/>
    </source>
</evidence>
<sequence>MPFYILLVLALNSPQRIFYEGNIFVPDFYWQNFVDAWNKSKIGTAMLNSAIITAGSLVLTIVTGGLAGYAIARHNTRYNKLVFGLLLSCMMIPGIINTVPLYTLMRKIQAINTLWGMILVCSTLAMPSAVFIYTTFIRALPKELDEAAALDGCTGFSAFWRVIFPLIRPATASFVILNGFGIWNNYAQAVFFLQSREKQNIPQALSVFFQQFAGAKWHLMAATAAIAIVPVVVIFLVFQKQFMKGLAEGAVKG</sequence>
<comment type="similarity">
    <text evidence="7">Belongs to the binding-protein-dependent transport system permease family.</text>
</comment>
<dbReference type="EMBL" id="DVJS01000230">
    <property type="protein sequence ID" value="HIS98150.1"/>
    <property type="molecule type" value="Genomic_DNA"/>
</dbReference>
<evidence type="ECO:0000313" key="9">
    <source>
        <dbReference type="EMBL" id="HIS98150.1"/>
    </source>
</evidence>
<comment type="caution">
    <text evidence="9">The sequence shown here is derived from an EMBL/GenBank/DDBJ whole genome shotgun (WGS) entry which is preliminary data.</text>
</comment>
<gene>
    <name evidence="9" type="ORF">IAD42_09255</name>
</gene>
<accession>A0A9D1G634</accession>
<dbReference type="PANTHER" id="PTHR43744:SF8">
    <property type="entry name" value="SN-GLYCEROL-3-PHOSPHATE TRANSPORT SYSTEM PERMEASE PROTEIN UGPE"/>
    <property type="match status" value="1"/>
</dbReference>
<dbReference type="AlphaFoldDB" id="A0A9D1G634"/>
<feature type="transmembrane region" description="Helical" evidence="7">
    <location>
        <begin position="114"/>
        <end position="137"/>
    </location>
</feature>
<evidence type="ECO:0000256" key="3">
    <source>
        <dbReference type="ARBA" id="ARBA00022475"/>
    </source>
</evidence>
<comment type="subcellular location">
    <subcellularLocation>
        <location evidence="1 7">Cell membrane</location>
        <topology evidence="1 7">Multi-pass membrane protein</topology>
    </subcellularLocation>
</comment>
<dbReference type="GO" id="GO:0055085">
    <property type="term" value="P:transmembrane transport"/>
    <property type="evidence" value="ECO:0007669"/>
    <property type="project" value="InterPro"/>
</dbReference>
<protein>
    <submittedName>
        <fullName evidence="9">Carbohydrate ABC transporter permease</fullName>
    </submittedName>
</protein>
<proteinExistence type="inferred from homology"/>
<dbReference type="Gene3D" id="1.10.3720.10">
    <property type="entry name" value="MetI-like"/>
    <property type="match status" value="1"/>
</dbReference>
<keyword evidence="5 7" id="KW-1133">Transmembrane helix</keyword>